<reference evidence="3" key="1">
    <citation type="submission" date="2017-09" db="EMBL/GenBank/DDBJ databases">
        <title>Depth-based differentiation of microbial function through sediment-hosted aquifers and enrichment of novel symbionts in the deep terrestrial subsurface.</title>
        <authorList>
            <person name="Probst A.J."/>
            <person name="Ladd B."/>
            <person name="Jarett J.K."/>
            <person name="Geller-Mcgrath D.E."/>
            <person name="Sieber C.M.K."/>
            <person name="Emerson J.B."/>
            <person name="Anantharaman K."/>
            <person name="Thomas B.C."/>
            <person name="Malmstrom R."/>
            <person name="Stieglmeier M."/>
            <person name="Klingl A."/>
            <person name="Woyke T."/>
            <person name="Ryan C.M."/>
            <person name="Banfield J.F."/>
        </authorList>
    </citation>
    <scope>NUCLEOTIDE SEQUENCE [LARGE SCALE GENOMIC DNA]</scope>
</reference>
<feature type="region of interest" description="Disordered" evidence="1">
    <location>
        <begin position="55"/>
        <end position="96"/>
    </location>
</feature>
<dbReference type="AlphaFoldDB" id="A0A2M7AWE0"/>
<evidence type="ECO:0000313" key="3">
    <source>
        <dbReference type="Proteomes" id="UP000228775"/>
    </source>
</evidence>
<dbReference type="Pfam" id="PF14247">
    <property type="entry name" value="DUF4344"/>
    <property type="match status" value="1"/>
</dbReference>
<dbReference type="EMBL" id="PEVY01000070">
    <property type="protein sequence ID" value="PIU74950.1"/>
    <property type="molecule type" value="Genomic_DNA"/>
</dbReference>
<comment type="caution">
    <text evidence="2">The sequence shown here is derived from an EMBL/GenBank/DDBJ whole genome shotgun (WGS) entry which is preliminary data.</text>
</comment>
<gene>
    <name evidence="2" type="ORF">COS76_03375</name>
</gene>
<accession>A0A2M7AWE0</accession>
<evidence type="ECO:0000256" key="1">
    <source>
        <dbReference type="SAM" id="MobiDB-lite"/>
    </source>
</evidence>
<feature type="compositionally biased region" description="Pro residues" evidence="1">
    <location>
        <begin position="79"/>
        <end position="93"/>
    </location>
</feature>
<organism evidence="2 3">
    <name type="scientific">Candidatus Portnoybacteria bacterium CG06_land_8_20_14_3_00_39_12</name>
    <dbReference type="NCBI Taxonomy" id="1974809"/>
    <lineage>
        <taxon>Bacteria</taxon>
        <taxon>Candidatus Portnoyibacteriota</taxon>
    </lineage>
</organism>
<proteinExistence type="predicted"/>
<name>A0A2M7AWE0_9BACT</name>
<protein>
    <submittedName>
        <fullName evidence="2">Uncharacterized protein</fullName>
    </submittedName>
</protein>
<dbReference type="Proteomes" id="UP000228775">
    <property type="component" value="Unassembled WGS sequence"/>
</dbReference>
<evidence type="ECO:0000313" key="2">
    <source>
        <dbReference type="EMBL" id="PIU74950.1"/>
    </source>
</evidence>
<dbReference type="InterPro" id="IPR025644">
    <property type="entry name" value="DUF4344"/>
</dbReference>
<sequence length="336" mass="37613">MKKIIILIIVGLVLVAGSVATGYVLTRDKPKTADSGLSDAQQQEIDRLQKELDTLKENKDSNEAPAFINEPTTGGATPQPTPQSTPQPTPQPATPKKTVLADLGDFKIVYSATQSPQYTEMNRLIKGSGIFEETASFLNLLLILQKDFPITFKECGFVNAYYTLATKEIFICDELVENFAQNFVYFVSSEAELDKAVTDATFFILFHELGHGLIDIYDLTYSGKEEDVADQLSTLVLVNLGEDGAKAAITGANLFYITSSNIDAGSYPFWDEHSLNQQRYYNILCWVYGSDPQKYSNFVGVYGLPQERAVRCQREYENMSEFWDVAIEPFVKEEFK</sequence>